<keyword evidence="3" id="KW-0732">Signal</keyword>
<reference evidence="4" key="2">
    <citation type="submission" date="2013-10" db="EMBL/GenBank/DDBJ databases">
        <authorList>
            <person name="Aslett M."/>
        </authorList>
    </citation>
    <scope>NUCLEOTIDE SEQUENCE [LARGE SCALE GENOMIC DNA]</scope>
    <source>
        <strain evidence="4">Houghton</strain>
    </source>
</reference>
<feature type="signal peptide" evidence="3">
    <location>
        <begin position="1"/>
        <end position="37"/>
    </location>
</feature>
<evidence type="ECO:0000256" key="2">
    <source>
        <dbReference type="SAM" id="MobiDB-lite"/>
    </source>
</evidence>
<dbReference type="Gene3D" id="1.25.40.10">
    <property type="entry name" value="Tetratricopeptide repeat domain"/>
    <property type="match status" value="2"/>
</dbReference>
<dbReference type="InterPro" id="IPR006597">
    <property type="entry name" value="Sel1-like"/>
</dbReference>
<evidence type="ECO:0000313" key="4">
    <source>
        <dbReference type="EMBL" id="CDI80926.1"/>
    </source>
</evidence>
<comment type="similarity">
    <text evidence="1">Belongs to the sel-1 family.</text>
</comment>
<feature type="region of interest" description="Disordered" evidence="2">
    <location>
        <begin position="263"/>
        <end position="292"/>
    </location>
</feature>
<feature type="compositionally biased region" description="Low complexity" evidence="2">
    <location>
        <begin position="983"/>
        <end position="1025"/>
    </location>
</feature>
<dbReference type="EMBL" id="HG671402">
    <property type="protein sequence ID" value="CDI80926.1"/>
    <property type="molecule type" value="Genomic_DNA"/>
</dbReference>
<feature type="region of interest" description="Disordered" evidence="2">
    <location>
        <begin position="810"/>
        <end position="1025"/>
    </location>
</feature>
<organism evidence="4 5">
    <name type="scientific">Eimeria acervulina</name>
    <name type="common">Coccidian parasite</name>
    <dbReference type="NCBI Taxonomy" id="5801"/>
    <lineage>
        <taxon>Eukaryota</taxon>
        <taxon>Sar</taxon>
        <taxon>Alveolata</taxon>
        <taxon>Apicomplexa</taxon>
        <taxon>Conoidasida</taxon>
        <taxon>Coccidia</taxon>
        <taxon>Eucoccidiorida</taxon>
        <taxon>Eimeriorina</taxon>
        <taxon>Eimeriidae</taxon>
        <taxon>Eimeria</taxon>
    </lineage>
</organism>
<feature type="non-terminal residue" evidence="4">
    <location>
        <position position="1025"/>
    </location>
</feature>
<dbReference type="SUPFAM" id="SSF81901">
    <property type="entry name" value="HCP-like"/>
    <property type="match status" value="2"/>
</dbReference>
<feature type="region of interest" description="Disordered" evidence="2">
    <location>
        <begin position="68"/>
        <end position="129"/>
    </location>
</feature>
<keyword evidence="5" id="KW-1185">Reference proteome</keyword>
<dbReference type="InterPro" id="IPR011990">
    <property type="entry name" value="TPR-like_helical_dom_sf"/>
</dbReference>
<dbReference type="GeneID" id="25273810"/>
<evidence type="ECO:0000256" key="3">
    <source>
        <dbReference type="SAM" id="SignalP"/>
    </source>
</evidence>
<feature type="compositionally biased region" description="Low complexity" evidence="2">
    <location>
        <begin position="910"/>
        <end position="920"/>
    </location>
</feature>
<feature type="compositionally biased region" description="Low complexity" evidence="2">
    <location>
        <begin position="831"/>
        <end position="897"/>
    </location>
</feature>
<gene>
    <name evidence="4" type="ORF">EAH_00057400</name>
</gene>
<dbReference type="PANTHER" id="PTHR11102:SF147">
    <property type="entry name" value="SEL1L ADAPTOR SUBUNIT OF ERAD E3 UBIQUITIN LIGASE"/>
    <property type="match status" value="1"/>
</dbReference>
<dbReference type="Proteomes" id="UP000018050">
    <property type="component" value="Unassembled WGS sequence"/>
</dbReference>
<reference evidence="4" key="1">
    <citation type="submission" date="2013-10" db="EMBL/GenBank/DDBJ databases">
        <title>Genomic analysis of the causative agents of coccidiosis in chickens.</title>
        <authorList>
            <person name="Reid A.J."/>
            <person name="Blake D."/>
            <person name="Billington K."/>
            <person name="Browne H."/>
            <person name="Dunn M."/>
            <person name="Hung S."/>
            <person name="Kawahara F."/>
            <person name="Miranda-Saavedra D."/>
            <person name="Mourier T."/>
            <person name="Nagra H."/>
            <person name="Otto T.D."/>
            <person name="Rawlings N."/>
            <person name="Sanchez A."/>
            <person name="Sanders M."/>
            <person name="Subramaniam C."/>
            <person name="Tay Y."/>
            <person name="Dear P."/>
            <person name="Doerig C."/>
            <person name="Gruber A."/>
            <person name="Parkinson J."/>
            <person name="Shirley M."/>
            <person name="Wan K.L."/>
            <person name="Berriman M."/>
            <person name="Tomley F."/>
            <person name="Pain A."/>
        </authorList>
    </citation>
    <scope>NUCLEOTIDE SEQUENCE [LARGE SCALE GENOMIC DNA]</scope>
    <source>
        <strain evidence="4">Houghton</strain>
    </source>
</reference>
<sequence>MGGLLALTGMSPEGALGGRCLLVLLLLLLSLPNCILCLQELQDAPVGAALDAAEDVIIRATSGVETQPRVVVPPSPAPAAATATPSVSEPTASAQKNTNNVSSSTNSNKNKNSSKNSSRRNNSNSSNTRDRCQYELSVFYFLGRPPLPARSLQAALQLLWISARGGSADAQYLLGVLHQNLYLLPKEPPLIELDSPLRVVVGRNYELSFFAKDQPIPEPWGPLKALKAFERHLRSTGDADGFGSTLWQKLQSHFSWALRGGPWARGSSEEPDGDSPSAAETAGRALPQEEGTPKTVAQAMQLLLSAPDFAFNPPLPLVYLHAAATALHPAAAAAVAWKQQFAALDGSVGQQQQACAAAANNYLPVAKATAGLYASGIPQAIEVLRLATGTSPLQGSEIQRLSTDPEQLAMLLHEAEEGNLAVHAALGRKYLFGVDGFPQDFAKARYHLLAASKSWKGESKGLLGYMYALGLGVEQDLNEAAEWFFRGATENEDPIAYNGVGLVYFFGTPLIEASPAMAFEMFNRSATLNSPDGQLNLASLYLTGTGVSKSFVEALKWLTKAVRGGSTGAAYALGTMHLSGLGAVRDCPLAVGLLKLATERAPYFAHALQRAHSAYEQNAFDEAAFNFLLLAEAGHEASQSNLAFLLDAGLTDIFFDGTLRRKRLHAQRFYEMAAAQGALSAQLRLGDFAYYGYGVRRRSSSTKFSRDFVDEKGASFEGWLSQPKLWLEEGVKDFAEAAAFYRKVADSASWGPALAAKVCLEADEHAPTAPVYAGLAAVYLIDLLERVGPAEALRRERGLTDRAFIVAAQRGPGQAAQAREQQHWQSRERQQQQPQQQPQQRQQQQQEQPAMPQQKQQQQQQQTAMSQQQQQQQPDVKQQMQQQQQQLAMQQQTLQPPVQNSASGPHGDAQQQAEQLIQGQFRATESSNKGKEAEGSPTFGAAALPSSSHGVSSSNITGSNGSSGAVNSPRDADRSVVNGIGGNSSSKGNSDSNSGSNSNSGSIDSSSSSSCSSDSSNSNSSSSSS</sequence>
<dbReference type="SMART" id="SM00671">
    <property type="entry name" value="SEL1"/>
    <property type="match status" value="7"/>
</dbReference>
<evidence type="ECO:0008006" key="6">
    <source>
        <dbReference type="Google" id="ProtNLM"/>
    </source>
</evidence>
<feature type="compositionally biased region" description="Low complexity" evidence="2">
    <location>
        <begin position="810"/>
        <end position="819"/>
    </location>
</feature>
<accession>U6GL27</accession>
<protein>
    <recommendedName>
        <fullName evidence="6">Sel1 repeat-containing protein</fullName>
    </recommendedName>
</protein>
<evidence type="ECO:0000313" key="5">
    <source>
        <dbReference type="Proteomes" id="UP000018050"/>
    </source>
</evidence>
<evidence type="ECO:0000256" key="1">
    <source>
        <dbReference type="ARBA" id="ARBA00038101"/>
    </source>
</evidence>
<dbReference type="InterPro" id="IPR050767">
    <property type="entry name" value="Sel1_AlgK"/>
</dbReference>
<name>U6GL27_EIMAC</name>
<feature type="compositionally biased region" description="Low complexity" evidence="2">
    <location>
        <begin position="78"/>
        <end position="127"/>
    </location>
</feature>
<dbReference type="OMA" id="YALGTMH"/>
<feature type="compositionally biased region" description="Basic and acidic residues" evidence="2">
    <location>
        <begin position="820"/>
        <end position="830"/>
    </location>
</feature>
<dbReference type="AlphaFoldDB" id="U6GL27"/>
<proteinExistence type="inferred from homology"/>
<feature type="chain" id="PRO_5004670699" description="Sel1 repeat-containing protein" evidence="3">
    <location>
        <begin position="38"/>
        <end position="1025"/>
    </location>
</feature>
<dbReference type="OrthoDB" id="27934at2759"/>
<dbReference type="Pfam" id="PF08238">
    <property type="entry name" value="Sel1"/>
    <property type="match status" value="9"/>
</dbReference>
<dbReference type="PANTHER" id="PTHR11102">
    <property type="entry name" value="SEL-1-LIKE PROTEIN"/>
    <property type="match status" value="1"/>
</dbReference>
<dbReference type="VEuPathDB" id="ToxoDB:EAH_00057400"/>
<feature type="compositionally biased region" description="Low complexity" evidence="2">
    <location>
        <begin position="950"/>
        <end position="964"/>
    </location>
</feature>
<dbReference type="RefSeq" id="XP_013249193.1">
    <property type="nucleotide sequence ID" value="XM_013393739.1"/>
</dbReference>